<dbReference type="EMBL" id="AFHG01000044">
    <property type="protein sequence ID" value="EGK71995.1"/>
    <property type="molecule type" value="Genomic_DNA"/>
</dbReference>
<organism evidence="1 2">
    <name type="scientific">Methyloversatilis universalis (strain ATCC BAA-1314 / DSM 25237 / JCM 13912 / CCUG 52030 / FAM5)</name>
    <dbReference type="NCBI Taxonomy" id="1000565"/>
    <lineage>
        <taxon>Bacteria</taxon>
        <taxon>Pseudomonadati</taxon>
        <taxon>Pseudomonadota</taxon>
        <taxon>Betaproteobacteria</taxon>
        <taxon>Nitrosomonadales</taxon>
        <taxon>Sterolibacteriaceae</taxon>
        <taxon>Methyloversatilis</taxon>
    </lineage>
</organism>
<evidence type="ECO:0000313" key="1">
    <source>
        <dbReference type="EMBL" id="EGK71995.1"/>
    </source>
</evidence>
<name>F5RBX8_METUF</name>
<dbReference type="InterPro" id="IPR057700">
    <property type="entry name" value="DUF7940"/>
</dbReference>
<sequence length="74" mass="8413">MKIGPVRLQPIEDWRRCWRLLSVQLAALLAVLDTAYDYLPAVQHYLPEGWVRWLALAIIAGRVIQQTSVGRSGL</sequence>
<reference evidence="1 2" key="1">
    <citation type="journal article" date="2011" name="J. Bacteriol.">
        <title>Genome sequence of Methyloversatilis universalis FAM5T, a methylotrophic representative of the order Rhodocyclales.</title>
        <authorList>
            <person name="Kittichotirat W."/>
            <person name="Good N.M."/>
            <person name="Hall R."/>
            <person name="Bringel F."/>
            <person name="Lajus A."/>
            <person name="Medigue C."/>
            <person name="Smalley N.E."/>
            <person name="Beck D."/>
            <person name="Bumgarner R."/>
            <person name="Vuilleumier S."/>
            <person name="Kalyuzhnaya M.G."/>
        </authorList>
    </citation>
    <scope>NUCLEOTIDE SEQUENCE [LARGE SCALE GENOMIC DNA]</scope>
    <source>
        <strain evidence="2">ATCC BAA-1314 / JCM 13912 / FAM5</strain>
    </source>
</reference>
<dbReference type="RefSeq" id="WP_008060844.1">
    <property type="nucleotide sequence ID" value="NZ_AFHG01000044.1"/>
</dbReference>
<keyword evidence="2" id="KW-1185">Reference proteome</keyword>
<accession>F5RBX8</accession>
<dbReference type="Proteomes" id="UP000005019">
    <property type="component" value="Unassembled WGS sequence"/>
</dbReference>
<gene>
    <name evidence="1" type="ORF">METUNv1_01773</name>
</gene>
<dbReference type="STRING" id="1000565.METUNv1_01773"/>
<dbReference type="AlphaFoldDB" id="F5RBX8"/>
<comment type="caution">
    <text evidence="1">The sequence shown here is derived from an EMBL/GenBank/DDBJ whole genome shotgun (WGS) entry which is preliminary data.</text>
</comment>
<evidence type="ECO:0000313" key="2">
    <source>
        <dbReference type="Proteomes" id="UP000005019"/>
    </source>
</evidence>
<protein>
    <submittedName>
        <fullName evidence="1">Uncharacterized protein</fullName>
    </submittedName>
</protein>
<dbReference type="Pfam" id="PF25612">
    <property type="entry name" value="DUF7940"/>
    <property type="match status" value="1"/>
</dbReference>
<proteinExistence type="predicted"/>